<keyword evidence="1" id="KW-0175">Coiled coil</keyword>
<name>A0A9Q1FDA9_SYNKA</name>
<evidence type="ECO:0000313" key="4">
    <source>
        <dbReference type="Proteomes" id="UP001152622"/>
    </source>
</evidence>
<sequence length="320" mass="36864">MNNLVAERQLGQQRLENLETTTQLLSNKEKELEDMAKLCQAKEGQLAEIFMVYEVTAENLRAGRREQGEERLDGSEEKLEAMMQLCQAKDKELDDAAELRRTLETVLLQKIKQEESQQLAMEQVEEKFQRRMSESQRVLEEERAEGIQPAEEWWLRAVIVLLPGFLMSLVNWLTSRKPPSPTPTPGCHTVQETLPVEDENVVPAAIALDRDGHPMQVVMSFLMQGKEILKSQKQADAQQQMVAQQKTGKRRKQERPRWAKMASDQRGRGNDARRAGAEGMGRRDRGAPWHRGPRPREMEWAQHWRAEFNPYRTIKGGLLT</sequence>
<protein>
    <submittedName>
        <fullName evidence="3">Uncharacterized protein</fullName>
    </submittedName>
</protein>
<evidence type="ECO:0000313" key="3">
    <source>
        <dbReference type="EMBL" id="KAJ8356091.1"/>
    </source>
</evidence>
<evidence type="ECO:0000256" key="2">
    <source>
        <dbReference type="SAM" id="MobiDB-lite"/>
    </source>
</evidence>
<keyword evidence="4" id="KW-1185">Reference proteome</keyword>
<organism evidence="3 4">
    <name type="scientific">Synaphobranchus kaupii</name>
    <name type="common">Kaup's arrowtooth eel</name>
    <dbReference type="NCBI Taxonomy" id="118154"/>
    <lineage>
        <taxon>Eukaryota</taxon>
        <taxon>Metazoa</taxon>
        <taxon>Chordata</taxon>
        <taxon>Craniata</taxon>
        <taxon>Vertebrata</taxon>
        <taxon>Euteleostomi</taxon>
        <taxon>Actinopterygii</taxon>
        <taxon>Neopterygii</taxon>
        <taxon>Teleostei</taxon>
        <taxon>Anguilliformes</taxon>
        <taxon>Synaphobranchidae</taxon>
        <taxon>Synaphobranchus</taxon>
    </lineage>
</organism>
<evidence type="ECO:0000256" key="1">
    <source>
        <dbReference type="SAM" id="Coils"/>
    </source>
</evidence>
<dbReference type="EMBL" id="JAINUF010000006">
    <property type="protein sequence ID" value="KAJ8356091.1"/>
    <property type="molecule type" value="Genomic_DNA"/>
</dbReference>
<comment type="caution">
    <text evidence="3">The sequence shown here is derived from an EMBL/GenBank/DDBJ whole genome shotgun (WGS) entry which is preliminary data.</text>
</comment>
<dbReference type="Proteomes" id="UP001152622">
    <property type="component" value="Chromosome 6"/>
</dbReference>
<dbReference type="AlphaFoldDB" id="A0A9Q1FDA9"/>
<feature type="compositionally biased region" description="Basic and acidic residues" evidence="2">
    <location>
        <begin position="263"/>
        <end position="287"/>
    </location>
</feature>
<accession>A0A9Q1FDA9</accession>
<proteinExistence type="predicted"/>
<feature type="region of interest" description="Disordered" evidence="2">
    <location>
        <begin position="232"/>
        <end position="295"/>
    </location>
</feature>
<feature type="compositionally biased region" description="Low complexity" evidence="2">
    <location>
        <begin position="232"/>
        <end position="246"/>
    </location>
</feature>
<feature type="coiled-coil region" evidence="1">
    <location>
        <begin position="1"/>
        <end position="85"/>
    </location>
</feature>
<reference evidence="3" key="1">
    <citation type="journal article" date="2023" name="Science">
        <title>Genome structures resolve the early diversification of teleost fishes.</title>
        <authorList>
            <person name="Parey E."/>
            <person name="Louis A."/>
            <person name="Montfort J."/>
            <person name="Bouchez O."/>
            <person name="Roques C."/>
            <person name="Iampietro C."/>
            <person name="Lluch J."/>
            <person name="Castinel A."/>
            <person name="Donnadieu C."/>
            <person name="Desvignes T."/>
            <person name="Floi Bucao C."/>
            <person name="Jouanno E."/>
            <person name="Wen M."/>
            <person name="Mejri S."/>
            <person name="Dirks R."/>
            <person name="Jansen H."/>
            <person name="Henkel C."/>
            <person name="Chen W.J."/>
            <person name="Zahm M."/>
            <person name="Cabau C."/>
            <person name="Klopp C."/>
            <person name="Thompson A.W."/>
            <person name="Robinson-Rechavi M."/>
            <person name="Braasch I."/>
            <person name="Lecointre G."/>
            <person name="Bobe J."/>
            <person name="Postlethwait J.H."/>
            <person name="Berthelot C."/>
            <person name="Roest Crollius H."/>
            <person name="Guiguen Y."/>
        </authorList>
    </citation>
    <scope>NUCLEOTIDE SEQUENCE</scope>
    <source>
        <strain evidence="3">WJC10195</strain>
    </source>
</reference>
<gene>
    <name evidence="3" type="ORF">SKAU_G00188850</name>
</gene>